<evidence type="ECO:0000256" key="3">
    <source>
        <dbReference type="PROSITE-ProRule" id="PRU00339"/>
    </source>
</evidence>
<dbReference type="PANTHER" id="PTHR45586">
    <property type="entry name" value="TPR REPEAT-CONTAINING PROTEIN PA4667"/>
    <property type="match status" value="1"/>
</dbReference>
<evidence type="ECO:0000256" key="4">
    <source>
        <dbReference type="SAM" id="SignalP"/>
    </source>
</evidence>
<keyword evidence="2 3" id="KW-0802">TPR repeat</keyword>
<dbReference type="PROSITE" id="PS51257">
    <property type="entry name" value="PROKAR_LIPOPROTEIN"/>
    <property type="match status" value="1"/>
</dbReference>
<evidence type="ECO:0000256" key="2">
    <source>
        <dbReference type="ARBA" id="ARBA00022803"/>
    </source>
</evidence>
<reference evidence="5 6" key="1">
    <citation type="submission" date="2019-09" db="EMBL/GenBank/DDBJ databases">
        <title>Wenzhouxiangella sp. Genome sequencing and assembly.</title>
        <authorList>
            <person name="Zhang R."/>
        </authorList>
    </citation>
    <scope>NUCLEOTIDE SEQUENCE [LARGE SCALE GENOMIC DNA]</scope>
    <source>
        <strain evidence="5 6">W260</strain>
    </source>
</reference>
<dbReference type="SUPFAM" id="SSF48452">
    <property type="entry name" value="TPR-like"/>
    <property type="match status" value="1"/>
</dbReference>
<feature type="chain" id="PRO_5024407286" evidence="4">
    <location>
        <begin position="23"/>
        <end position="256"/>
    </location>
</feature>
<dbReference type="PANTHER" id="PTHR45586:SF1">
    <property type="entry name" value="LIPOPOLYSACCHARIDE ASSEMBLY PROTEIN B"/>
    <property type="match status" value="1"/>
</dbReference>
<keyword evidence="1" id="KW-0677">Repeat</keyword>
<evidence type="ECO:0000313" key="6">
    <source>
        <dbReference type="Proteomes" id="UP000325372"/>
    </source>
</evidence>
<protein>
    <submittedName>
        <fullName evidence="5">Type IV pilus biogenesis/stability protein PilW</fullName>
    </submittedName>
</protein>
<comment type="caution">
    <text evidence="5">The sequence shown here is derived from an EMBL/GenBank/DDBJ whole genome shotgun (WGS) entry which is preliminary data.</text>
</comment>
<accession>A0A5N0TFJ3</accession>
<evidence type="ECO:0000313" key="5">
    <source>
        <dbReference type="EMBL" id="KAA9132029.1"/>
    </source>
</evidence>
<dbReference type="Proteomes" id="UP000325372">
    <property type="component" value="Unassembled WGS sequence"/>
</dbReference>
<dbReference type="NCBIfam" id="TIGR02521">
    <property type="entry name" value="type_IV_pilW"/>
    <property type="match status" value="1"/>
</dbReference>
<feature type="repeat" description="TPR" evidence="3">
    <location>
        <begin position="39"/>
        <end position="72"/>
    </location>
</feature>
<dbReference type="EMBL" id="VYXP01000004">
    <property type="protein sequence ID" value="KAA9132029.1"/>
    <property type="molecule type" value="Genomic_DNA"/>
</dbReference>
<dbReference type="InterPro" id="IPR011990">
    <property type="entry name" value="TPR-like_helical_dom_sf"/>
</dbReference>
<name>A0A5N0TFJ3_9GAMM</name>
<organism evidence="5 6">
    <name type="scientific">Marinihelvus fidelis</name>
    <dbReference type="NCBI Taxonomy" id="2613842"/>
    <lineage>
        <taxon>Bacteria</taxon>
        <taxon>Pseudomonadati</taxon>
        <taxon>Pseudomonadota</taxon>
        <taxon>Gammaproteobacteria</taxon>
        <taxon>Chromatiales</taxon>
        <taxon>Wenzhouxiangellaceae</taxon>
        <taxon>Marinihelvus</taxon>
    </lineage>
</organism>
<dbReference type="InterPro" id="IPR013360">
    <property type="entry name" value="Pilus_4_PilW"/>
</dbReference>
<keyword evidence="6" id="KW-1185">Reference proteome</keyword>
<proteinExistence type="predicted"/>
<sequence>MFPSRLIAIMLTTAILAGCASSPDTDTMGGPTDPARRAAEINTRLGTEYMNRGQYEIALEKLKRAVRSDNDYAPAHTVIAVLYERIGEYELAGKHYKEAVRAKPDSGDANNNYAAYLCRSNRSREAQEYFERALDDPFYRTPAVALANAGSCALEHGDMDAAENYLRQSLKYDAAFPDALLSMAGLSYRKSDFLRARAFLQRYEATGTTSVEGLMVGYRVETRLNNPEGASAYRNQIFDRYPNSPEAEQIRMGTTG</sequence>
<dbReference type="Pfam" id="PF13432">
    <property type="entry name" value="TPR_16"/>
    <property type="match status" value="2"/>
</dbReference>
<gene>
    <name evidence="5" type="primary">pilW</name>
    <name evidence="5" type="ORF">F3N42_07615</name>
</gene>
<dbReference type="PROSITE" id="PS50005">
    <property type="entry name" value="TPR"/>
    <property type="match status" value="2"/>
</dbReference>
<dbReference type="InterPro" id="IPR051012">
    <property type="entry name" value="CellSynth/LPSAsmb/PSIAsmb"/>
</dbReference>
<dbReference type="InterPro" id="IPR019734">
    <property type="entry name" value="TPR_rpt"/>
</dbReference>
<dbReference type="RefSeq" id="WP_150863819.1">
    <property type="nucleotide sequence ID" value="NZ_VYXP01000004.1"/>
</dbReference>
<evidence type="ECO:0000256" key="1">
    <source>
        <dbReference type="ARBA" id="ARBA00022737"/>
    </source>
</evidence>
<dbReference type="Gene3D" id="1.25.40.10">
    <property type="entry name" value="Tetratricopeptide repeat domain"/>
    <property type="match status" value="1"/>
</dbReference>
<feature type="repeat" description="TPR" evidence="3">
    <location>
        <begin position="73"/>
        <end position="106"/>
    </location>
</feature>
<dbReference type="SMART" id="SM00028">
    <property type="entry name" value="TPR"/>
    <property type="match status" value="3"/>
</dbReference>
<dbReference type="AlphaFoldDB" id="A0A5N0TFJ3"/>
<feature type="signal peptide" evidence="4">
    <location>
        <begin position="1"/>
        <end position="22"/>
    </location>
</feature>
<keyword evidence="4" id="KW-0732">Signal</keyword>